<proteinExistence type="predicted"/>
<gene>
    <name evidence="1" type="ORF">O181_122508</name>
</gene>
<comment type="caution">
    <text evidence="1">The sequence shown here is derived from an EMBL/GenBank/DDBJ whole genome shotgun (WGS) entry which is preliminary data.</text>
</comment>
<evidence type="ECO:0000313" key="2">
    <source>
        <dbReference type="Proteomes" id="UP000765509"/>
    </source>
</evidence>
<accession>A0A9Q3KJH9</accession>
<organism evidence="1 2">
    <name type="scientific">Austropuccinia psidii MF-1</name>
    <dbReference type="NCBI Taxonomy" id="1389203"/>
    <lineage>
        <taxon>Eukaryota</taxon>
        <taxon>Fungi</taxon>
        <taxon>Dikarya</taxon>
        <taxon>Basidiomycota</taxon>
        <taxon>Pucciniomycotina</taxon>
        <taxon>Pucciniomycetes</taxon>
        <taxon>Pucciniales</taxon>
        <taxon>Sphaerophragmiaceae</taxon>
        <taxon>Austropuccinia</taxon>
    </lineage>
</organism>
<evidence type="ECO:0000313" key="1">
    <source>
        <dbReference type="EMBL" id="MBW0582793.1"/>
    </source>
</evidence>
<keyword evidence="2" id="KW-1185">Reference proteome</keyword>
<sequence>MEIVVKILVESEDELKLCQQNNGNWEDKYKQGRIFEDLEEGELSENTKGLGGISILEEFNNAYDQICLFSRSTDLFNQNQGVTSELKSDFQKQNGIQEDIPEYEGEEDYVILSMIIFECMYDYELDSPIIQAKYLAELPGSNLKNVYFLKLLTTIEIKGNLRNPYWRKPYGYYQMTIEGLYHKISWAQKDLNLDGLGLLGGTLCWCDFG</sequence>
<dbReference type="EMBL" id="AVOT02113450">
    <property type="protein sequence ID" value="MBW0582793.1"/>
    <property type="molecule type" value="Genomic_DNA"/>
</dbReference>
<dbReference type="AlphaFoldDB" id="A0A9Q3KJH9"/>
<reference evidence="1" key="1">
    <citation type="submission" date="2021-03" db="EMBL/GenBank/DDBJ databases">
        <title>Draft genome sequence of rust myrtle Austropuccinia psidii MF-1, a brazilian biotype.</title>
        <authorList>
            <person name="Quecine M.C."/>
            <person name="Pachon D.M.R."/>
            <person name="Bonatelli M.L."/>
            <person name="Correr F.H."/>
            <person name="Franceschini L.M."/>
            <person name="Leite T.F."/>
            <person name="Margarido G.R.A."/>
            <person name="Almeida C.A."/>
            <person name="Ferrarezi J.A."/>
            <person name="Labate C.A."/>
        </authorList>
    </citation>
    <scope>NUCLEOTIDE SEQUENCE</scope>
    <source>
        <strain evidence="1">MF-1</strain>
    </source>
</reference>
<protein>
    <submittedName>
        <fullName evidence="1">Uncharacterized protein</fullName>
    </submittedName>
</protein>
<dbReference type="Proteomes" id="UP000765509">
    <property type="component" value="Unassembled WGS sequence"/>
</dbReference>
<name>A0A9Q3KJH9_9BASI</name>